<keyword evidence="10" id="KW-1185">Reference proteome</keyword>
<evidence type="ECO:0000256" key="3">
    <source>
        <dbReference type="ARBA" id="ARBA00022448"/>
    </source>
</evidence>
<dbReference type="Gene3D" id="1.10.3470.10">
    <property type="entry name" value="ABC transporter involved in vitamin B12 uptake, BtuC"/>
    <property type="match status" value="1"/>
</dbReference>
<dbReference type="RefSeq" id="WP_233725176.1">
    <property type="nucleotide sequence ID" value="NZ_JAJVCN010000001.1"/>
</dbReference>
<feature type="transmembrane region" description="Helical" evidence="8">
    <location>
        <begin position="277"/>
        <end position="295"/>
    </location>
</feature>
<dbReference type="Proteomes" id="UP001521150">
    <property type="component" value="Unassembled WGS sequence"/>
</dbReference>
<evidence type="ECO:0000256" key="7">
    <source>
        <dbReference type="ARBA" id="ARBA00023136"/>
    </source>
</evidence>
<keyword evidence="6 8" id="KW-1133">Transmembrane helix</keyword>
<evidence type="ECO:0000313" key="10">
    <source>
        <dbReference type="Proteomes" id="UP001521150"/>
    </source>
</evidence>
<dbReference type="Pfam" id="PF01032">
    <property type="entry name" value="FecCD"/>
    <property type="match status" value="1"/>
</dbReference>
<organism evidence="9 10">
    <name type="scientific">Kibdelosporangium philippinense</name>
    <dbReference type="NCBI Taxonomy" id="211113"/>
    <lineage>
        <taxon>Bacteria</taxon>
        <taxon>Bacillati</taxon>
        <taxon>Actinomycetota</taxon>
        <taxon>Actinomycetes</taxon>
        <taxon>Pseudonocardiales</taxon>
        <taxon>Pseudonocardiaceae</taxon>
        <taxon>Kibdelosporangium</taxon>
    </lineage>
</organism>
<evidence type="ECO:0000256" key="8">
    <source>
        <dbReference type="SAM" id="Phobius"/>
    </source>
</evidence>
<keyword evidence="4" id="KW-1003">Cell membrane</keyword>
<evidence type="ECO:0000256" key="6">
    <source>
        <dbReference type="ARBA" id="ARBA00022989"/>
    </source>
</evidence>
<feature type="transmembrane region" description="Helical" evidence="8">
    <location>
        <begin position="238"/>
        <end position="265"/>
    </location>
</feature>
<comment type="similarity">
    <text evidence="2">Belongs to the binding-protein-dependent transport system permease family. FecCD subfamily.</text>
</comment>
<dbReference type="PANTHER" id="PTHR30472">
    <property type="entry name" value="FERRIC ENTEROBACTIN TRANSPORT SYSTEM PERMEASE PROTEIN"/>
    <property type="match status" value="1"/>
</dbReference>
<dbReference type="PANTHER" id="PTHR30472:SF1">
    <property type="entry name" value="FE(3+) DICITRATE TRANSPORT SYSTEM PERMEASE PROTEIN FECC-RELATED"/>
    <property type="match status" value="1"/>
</dbReference>
<feature type="transmembrane region" description="Helical" evidence="8">
    <location>
        <begin position="198"/>
        <end position="217"/>
    </location>
</feature>
<feature type="transmembrane region" description="Helical" evidence="8">
    <location>
        <begin position="151"/>
        <end position="171"/>
    </location>
</feature>
<evidence type="ECO:0000256" key="1">
    <source>
        <dbReference type="ARBA" id="ARBA00004651"/>
    </source>
</evidence>
<keyword evidence="3" id="KW-0813">Transport</keyword>
<comment type="caution">
    <text evidence="9">The sequence shown here is derived from an EMBL/GenBank/DDBJ whole genome shotgun (WGS) entry which is preliminary data.</text>
</comment>
<dbReference type="CDD" id="cd06550">
    <property type="entry name" value="TM_ABC_iron-siderophores_like"/>
    <property type="match status" value="1"/>
</dbReference>
<feature type="transmembrane region" description="Helical" evidence="8">
    <location>
        <begin position="94"/>
        <end position="114"/>
    </location>
</feature>
<comment type="subcellular location">
    <subcellularLocation>
        <location evidence="1">Cell membrane</location>
        <topology evidence="1">Multi-pass membrane protein</topology>
    </subcellularLocation>
</comment>
<gene>
    <name evidence="9" type="ORF">LWC34_12290</name>
</gene>
<keyword evidence="5 8" id="KW-0812">Transmembrane</keyword>
<feature type="transmembrane region" description="Helical" evidence="8">
    <location>
        <begin position="120"/>
        <end position="139"/>
    </location>
</feature>
<evidence type="ECO:0000256" key="2">
    <source>
        <dbReference type="ARBA" id="ARBA00007935"/>
    </source>
</evidence>
<proteinExistence type="inferred from homology"/>
<accession>A0ABS8Z6U1</accession>
<evidence type="ECO:0000313" key="9">
    <source>
        <dbReference type="EMBL" id="MCE7003599.1"/>
    </source>
</evidence>
<feature type="transmembrane region" description="Helical" evidence="8">
    <location>
        <begin position="62"/>
        <end position="82"/>
    </location>
</feature>
<evidence type="ECO:0000256" key="4">
    <source>
        <dbReference type="ARBA" id="ARBA00022475"/>
    </source>
</evidence>
<name>A0ABS8Z6U1_9PSEU</name>
<sequence length="333" mass="33903">MSVKAPALSRGAGLVLGLVALVFVALLSLAVGARSIPLSTVLNVLASPDGSDSAFVVWELRIPRTLIGVAVGAALGVAGALMQALTRNPLADPGLLGVNAGASAAAALSISVLGLTDLRAFVWFAFAGAAVAGTVLYVIAGRSGASPVRLALAGAAVMAALTGFTQAVTLLDQNALDQMRFWTVGALERANIGTLTDVAPFLVVGLVMAILLARPLNALSLGEEMGRSLGAHLGRTQLLTLVAVTLLAGAATAAVGPLVFVGLVVPHMVRAITGPDQRWIVGYCAVFAPVLLLLADVLGRVMAREEIDVGVVTALLGGPVFLILLRRHKAVRV</sequence>
<dbReference type="SUPFAM" id="SSF81345">
    <property type="entry name" value="ABC transporter involved in vitamin B12 uptake, BtuC"/>
    <property type="match status" value="1"/>
</dbReference>
<keyword evidence="7 8" id="KW-0472">Membrane</keyword>
<reference evidence="9 10" key="1">
    <citation type="submission" date="2021-12" db="EMBL/GenBank/DDBJ databases">
        <title>Genome sequence of Kibdelosporangium philippinense ATCC 49844.</title>
        <authorList>
            <person name="Fedorov E.A."/>
            <person name="Omeragic M."/>
            <person name="Shalygina K.F."/>
            <person name="Maclea K.S."/>
        </authorList>
    </citation>
    <scope>NUCLEOTIDE SEQUENCE [LARGE SCALE GENOMIC DNA]</scope>
    <source>
        <strain evidence="9 10">ATCC 49844</strain>
    </source>
</reference>
<dbReference type="EMBL" id="JAJVCN010000001">
    <property type="protein sequence ID" value="MCE7003599.1"/>
    <property type="molecule type" value="Genomic_DNA"/>
</dbReference>
<dbReference type="InterPro" id="IPR037294">
    <property type="entry name" value="ABC_BtuC-like"/>
</dbReference>
<protein>
    <submittedName>
        <fullName evidence="9">Iron chelate uptake ABC transporter family permease subunit</fullName>
    </submittedName>
</protein>
<dbReference type="InterPro" id="IPR000522">
    <property type="entry name" value="ABC_transptr_permease_BtuC"/>
</dbReference>
<evidence type="ECO:0000256" key="5">
    <source>
        <dbReference type="ARBA" id="ARBA00022692"/>
    </source>
</evidence>
<feature type="transmembrane region" description="Helical" evidence="8">
    <location>
        <begin position="307"/>
        <end position="325"/>
    </location>
</feature>